<dbReference type="EMBL" id="FNDN01000009">
    <property type="protein sequence ID" value="SDI62131.1"/>
    <property type="molecule type" value="Genomic_DNA"/>
</dbReference>
<accession>A0A1G8M2F7</accession>
<name>A0A1G8M2F7_9NOCA</name>
<dbReference type="SUPFAM" id="SSF50891">
    <property type="entry name" value="Cyclophilin-like"/>
    <property type="match status" value="1"/>
</dbReference>
<reference evidence="1 2" key="1">
    <citation type="submission" date="2016-10" db="EMBL/GenBank/DDBJ databases">
        <authorList>
            <person name="de Groot N.N."/>
        </authorList>
    </citation>
    <scope>NUCLEOTIDE SEQUENCE [LARGE SCALE GENOMIC DNA]</scope>
    <source>
        <strain evidence="1 2">DSM 44892</strain>
    </source>
</reference>
<dbReference type="InterPro" id="IPR029000">
    <property type="entry name" value="Cyclophilin-like_dom_sf"/>
</dbReference>
<dbReference type="AlphaFoldDB" id="A0A1G8M2F7"/>
<evidence type="ECO:0000313" key="2">
    <source>
        <dbReference type="Proteomes" id="UP000183263"/>
    </source>
</evidence>
<keyword evidence="2" id="KW-1185">Reference proteome</keyword>
<protein>
    <recommendedName>
        <fullName evidence="3">DUF3830 family protein</fullName>
    </recommendedName>
</protein>
<gene>
    <name evidence="1" type="ORF">SAMN05444695_10985</name>
</gene>
<evidence type="ECO:0008006" key="3">
    <source>
        <dbReference type="Google" id="ProtNLM"/>
    </source>
</evidence>
<dbReference type="RefSeq" id="WP_072736881.1">
    <property type="nucleotide sequence ID" value="NZ_CP048813.1"/>
</dbReference>
<dbReference type="OrthoDB" id="8479268at2"/>
<evidence type="ECO:0000313" key="1">
    <source>
        <dbReference type="EMBL" id="SDI62131.1"/>
    </source>
</evidence>
<proteinExistence type="predicted"/>
<dbReference type="Pfam" id="PF12903">
    <property type="entry name" value="DUF3830"/>
    <property type="match status" value="1"/>
</dbReference>
<dbReference type="Gene3D" id="2.40.100.20">
    <property type="match status" value="1"/>
</dbReference>
<dbReference type="InterPro" id="IPR024532">
    <property type="entry name" value="DUF3830"/>
</dbReference>
<dbReference type="Proteomes" id="UP000183263">
    <property type="component" value="Unassembled WGS sequence"/>
</dbReference>
<sequence length="167" mass="18472">MTRYIDITLTKRGVTCVAELLDDVAPKTCTAVWNALPQGVNAYHAKYARNEIYTLVDAFAEDEPPLENPTITPIPGDIMYFTFAPWQLSPKSHGYGDAGDEAVGKIDLALFYERNNLLLNPDFGFVPGTVFASVVRGLDAMAAASRDMWMRGVEGEVLRYSRHEGPL</sequence>
<organism evidence="1 2">
    <name type="scientific">Rhodococcus triatomae</name>
    <dbReference type="NCBI Taxonomy" id="300028"/>
    <lineage>
        <taxon>Bacteria</taxon>
        <taxon>Bacillati</taxon>
        <taxon>Actinomycetota</taxon>
        <taxon>Actinomycetes</taxon>
        <taxon>Mycobacteriales</taxon>
        <taxon>Nocardiaceae</taxon>
        <taxon>Rhodococcus</taxon>
    </lineage>
</organism>